<evidence type="ECO:0000259" key="10">
    <source>
        <dbReference type="Pfam" id="PF14295"/>
    </source>
</evidence>
<evidence type="ECO:0000313" key="12">
    <source>
        <dbReference type="EMBL" id="QOL01079.1"/>
    </source>
</evidence>
<proteinExistence type="evidence at transcript level"/>
<dbReference type="Pfam" id="PF14295">
    <property type="entry name" value="PAN_4"/>
    <property type="match status" value="2"/>
</dbReference>
<evidence type="ECO:0000256" key="6">
    <source>
        <dbReference type="ARBA" id="ARBA00022729"/>
    </source>
</evidence>
<organism evidence="12">
    <name type="scientific">Pseudococcomyxa simplex</name>
    <dbReference type="NCBI Taxonomy" id="464287"/>
    <lineage>
        <taxon>Eukaryota</taxon>
        <taxon>Viridiplantae</taxon>
        <taxon>Chlorophyta</taxon>
        <taxon>core chlorophytes</taxon>
        <taxon>Trebouxiophyceae</taxon>
        <taxon>Chlorellales</taxon>
        <taxon>Oocystaceae</taxon>
        <taxon>Pseudococcomyxa</taxon>
    </lineage>
</organism>
<keyword evidence="7" id="KW-0378">Hydrolase</keyword>
<evidence type="ECO:0000256" key="2">
    <source>
        <dbReference type="ARBA" id="ARBA00004613"/>
    </source>
</evidence>
<dbReference type="GO" id="GO:0005576">
    <property type="term" value="C:extracellular region"/>
    <property type="evidence" value="ECO:0007669"/>
    <property type="project" value="UniProtKB-SubCell"/>
</dbReference>
<dbReference type="GO" id="GO:0016985">
    <property type="term" value="F:mannan endo-1,4-beta-mannosidase activity"/>
    <property type="evidence" value="ECO:0007669"/>
    <property type="project" value="UniProtKB-EC"/>
</dbReference>
<dbReference type="InterPro" id="IPR017853">
    <property type="entry name" value="GH"/>
</dbReference>
<dbReference type="InterPro" id="IPR045053">
    <property type="entry name" value="MAN-like"/>
</dbReference>
<keyword evidence="6 9" id="KW-0732">Signal</keyword>
<evidence type="ECO:0000259" key="11">
    <source>
        <dbReference type="Pfam" id="PF26410"/>
    </source>
</evidence>
<dbReference type="GO" id="GO:0000272">
    <property type="term" value="P:polysaccharide catabolic process"/>
    <property type="evidence" value="ECO:0007669"/>
    <property type="project" value="InterPro"/>
</dbReference>
<dbReference type="EC" id="3.2.1.78" evidence="4"/>
<sequence length="686" mass="73101">MAIANCQRGLLQRSIAVACLLTIAASLHGAQAFIRIQGGTFVDETCKEFFFSGYNTWQLLENAAGVVGSSGDLAAQFDAAVTNSLNVVRMFGFGTAGGFQLQYSPGSYNEKAFQAFDKVIAEAGKRKLRLVIAFVNNWDQDSGSDNKKFYVDGGNPDDFYTSSSARQAFKNHMKTVVSRKNTITGVAYRDDPTILSWNLINEPRCDAIGCNTDILNWIEEMAPYLKSVDSNHLVTVGMDGFYDRRSCLAPTGNPSSWAGYTGQDFLPQHAAKGIDYAAIHLWPDNWKRVDVDFGKIWLTNHSANGQLLQKPVVLEEFGKGVGGDLAKGQTETDRMDWYKLVYYLVEQNIDNSTPLKGILFWRWDAVAAAVNSQVGDNALTLATSSSVFQQVVKPFSGRVALKGKTVAGCTPSQGTVSAASIGDASSSGPGPDFFTAPDSATCCAKDCGTMYGNLEGTPVASATSASASDCCDSCKGTAGCNAWNFCYCDLGCAGQPKGTCVLKTMTNPFYPRTQIVGDNAGWIGGVPGQSKITPTWLCQPGGGSPCAGDQGAATCSATDLQNSLSCPDNSCNAKDQNVGGDTLVMDVNSNSPTKTVFTAADCCKACKNQSGCNTWTFCNRPEGCSSDCPANVANAKQTGGKTFGPYGGCQGNRFPYQQCTLKNAKDPSKVQVYEAGELQPWTSGTT</sequence>
<evidence type="ECO:0000256" key="3">
    <source>
        <dbReference type="ARBA" id="ARBA00005641"/>
    </source>
</evidence>
<reference evidence="12" key="1">
    <citation type="journal article" date="2020" name="Microb. Ecol.">
        <title>The Under-explored Extracellular Proteome of Aero-Terrestrial Microalgae Provides Clues on Different Mechanisms of Desiccation Tolerance in Non-Model Organisms.</title>
        <authorList>
            <person name="Gonzalez-Hourcade M."/>
            <person name="Del Campo E.M."/>
            <person name="Casano L.M."/>
        </authorList>
    </citation>
    <scope>NUCLEOTIDE SEQUENCE</scope>
    <source>
        <strain evidence="12">SAG 216-12</strain>
    </source>
</reference>
<feature type="domain" description="Apple" evidence="10">
    <location>
        <begin position="453"/>
        <end position="503"/>
    </location>
</feature>
<dbReference type="Gene3D" id="3.20.20.80">
    <property type="entry name" value="Glycosidases"/>
    <property type="match status" value="1"/>
</dbReference>
<comment type="similarity">
    <text evidence="3">Belongs to the glycosyl hydrolase 5 (cellulase A) family.</text>
</comment>
<name>A0A7L9QDY1_9CHLO</name>
<accession>A0A7L9QDY1</accession>
<evidence type="ECO:0000256" key="7">
    <source>
        <dbReference type="ARBA" id="ARBA00022801"/>
    </source>
</evidence>
<dbReference type="PANTHER" id="PTHR31451">
    <property type="match status" value="1"/>
</dbReference>
<dbReference type="InterPro" id="IPR003609">
    <property type="entry name" value="Pan_app"/>
</dbReference>
<dbReference type="AlphaFoldDB" id="A0A7L9QDY1"/>
<feature type="signal peptide" evidence="9">
    <location>
        <begin position="1"/>
        <end position="32"/>
    </location>
</feature>
<evidence type="ECO:0000256" key="5">
    <source>
        <dbReference type="ARBA" id="ARBA00022525"/>
    </source>
</evidence>
<evidence type="ECO:0000256" key="1">
    <source>
        <dbReference type="ARBA" id="ARBA00001678"/>
    </source>
</evidence>
<keyword evidence="5" id="KW-0964">Secreted</keyword>
<evidence type="ECO:0000256" key="8">
    <source>
        <dbReference type="ARBA" id="ARBA00023295"/>
    </source>
</evidence>
<comment type="catalytic activity">
    <reaction evidence="1">
        <text>Random hydrolysis of (1-&gt;4)-beta-D-mannosidic linkages in mannans, galactomannans and glucomannans.</text>
        <dbReference type="EC" id="3.2.1.78"/>
    </reaction>
</comment>
<evidence type="ECO:0000256" key="4">
    <source>
        <dbReference type="ARBA" id="ARBA00012706"/>
    </source>
</evidence>
<feature type="domain" description="Glycoside hydrolase family 5" evidence="11">
    <location>
        <begin position="158"/>
        <end position="373"/>
    </location>
</feature>
<protein>
    <recommendedName>
        <fullName evidence="4">mannan endo-1,4-beta-mannosidase</fullName>
        <ecNumber evidence="4">3.2.1.78</ecNumber>
    </recommendedName>
</protein>
<dbReference type="EMBL" id="MT438832">
    <property type="protein sequence ID" value="QOL01079.1"/>
    <property type="molecule type" value="mRNA"/>
</dbReference>
<feature type="domain" description="Apple" evidence="10">
    <location>
        <begin position="598"/>
        <end position="628"/>
    </location>
</feature>
<evidence type="ECO:0000256" key="9">
    <source>
        <dbReference type="SAM" id="SignalP"/>
    </source>
</evidence>
<dbReference type="PANTHER" id="PTHR31451:SF39">
    <property type="entry name" value="MANNAN ENDO-1,4-BETA-MANNOSIDASE 1"/>
    <property type="match status" value="1"/>
</dbReference>
<keyword evidence="8" id="KW-0326">Glycosidase</keyword>
<dbReference type="Gene3D" id="3.50.4.10">
    <property type="entry name" value="Hepatocyte Growth Factor"/>
    <property type="match status" value="1"/>
</dbReference>
<comment type="subcellular location">
    <subcellularLocation>
        <location evidence="2">Secreted</location>
    </subcellularLocation>
</comment>
<dbReference type="SUPFAM" id="SSF51445">
    <property type="entry name" value="(Trans)glycosidases"/>
    <property type="match status" value="1"/>
</dbReference>
<dbReference type="InterPro" id="IPR001547">
    <property type="entry name" value="Glyco_hydro_5"/>
</dbReference>
<feature type="chain" id="PRO_5029690718" description="mannan endo-1,4-beta-mannosidase" evidence="9">
    <location>
        <begin position="33"/>
        <end position="686"/>
    </location>
</feature>
<dbReference type="Pfam" id="PF26410">
    <property type="entry name" value="GH5_mannosidase"/>
    <property type="match status" value="1"/>
</dbReference>